<dbReference type="InterPro" id="IPR053863">
    <property type="entry name" value="Glyoxy/Ble-like_N"/>
</dbReference>
<reference evidence="2 3" key="1">
    <citation type="submission" date="2023-06" db="EMBL/GenBank/DDBJ databases">
        <title>Cellulomonas sp. MW4 Whole genome sequence.</title>
        <authorList>
            <person name="Park S."/>
        </authorList>
    </citation>
    <scope>NUCLEOTIDE SEQUENCE [LARGE SCALE GENOMIC DNA]</scope>
    <source>
        <strain evidence="2 3">MW4</strain>
    </source>
</reference>
<dbReference type="Gene3D" id="3.10.180.10">
    <property type="entry name" value="2,3-Dihydroxybiphenyl 1,2-Dioxygenase, domain 1"/>
    <property type="match status" value="1"/>
</dbReference>
<dbReference type="SUPFAM" id="SSF54593">
    <property type="entry name" value="Glyoxalase/Bleomycin resistance protein/Dihydroxybiphenyl dioxygenase"/>
    <property type="match status" value="1"/>
</dbReference>
<feature type="domain" description="VOC" evidence="1">
    <location>
        <begin position="1"/>
        <end position="127"/>
    </location>
</feature>
<proteinExistence type="predicted"/>
<dbReference type="PROSITE" id="PS51819">
    <property type="entry name" value="VOC"/>
    <property type="match status" value="1"/>
</dbReference>
<evidence type="ECO:0000259" key="1">
    <source>
        <dbReference type="PROSITE" id="PS51819"/>
    </source>
</evidence>
<comment type="caution">
    <text evidence="2">The sequence shown here is derived from an EMBL/GenBank/DDBJ whole genome shotgun (WGS) entry which is preliminary data.</text>
</comment>
<protein>
    <submittedName>
        <fullName evidence="2">VOC family protein</fullName>
    </submittedName>
</protein>
<dbReference type="Proteomes" id="UP001529338">
    <property type="component" value="Unassembled WGS sequence"/>
</dbReference>
<gene>
    <name evidence="2" type="ORF">QRT04_12950</name>
</gene>
<evidence type="ECO:0000313" key="2">
    <source>
        <dbReference type="EMBL" id="MDM7855841.1"/>
    </source>
</evidence>
<organism evidence="2 3">
    <name type="scientific">Cellulomonas alba</name>
    <dbReference type="NCBI Taxonomy" id="3053467"/>
    <lineage>
        <taxon>Bacteria</taxon>
        <taxon>Bacillati</taxon>
        <taxon>Actinomycetota</taxon>
        <taxon>Actinomycetes</taxon>
        <taxon>Micrococcales</taxon>
        <taxon>Cellulomonadaceae</taxon>
        <taxon>Cellulomonas</taxon>
    </lineage>
</organism>
<sequence length="147" mass="16198">MAQMFVNLPVTDLDRAKAFYASLGFTINDKFTDHNASCLVVEDGHSYFMLLTREFFQTFSERPIGDPAQAISVSTAIFLDSRAEVDATVANGLAHGGREDQAASDYGFMYQRQLTDPDGNILEFGWMDPVAAEQGPEAFMAQQAQQA</sequence>
<dbReference type="PANTHER" id="PTHR36503:SF2">
    <property type="entry name" value="BLR2408 PROTEIN"/>
    <property type="match status" value="1"/>
</dbReference>
<dbReference type="InterPro" id="IPR029068">
    <property type="entry name" value="Glyas_Bleomycin-R_OHBP_Dase"/>
</dbReference>
<dbReference type="RefSeq" id="WP_289455863.1">
    <property type="nucleotide sequence ID" value="NZ_JAUCGQ010000002.1"/>
</dbReference>
<dbReference type="EMBL" id="JAUCGQ010000002">
    <property type="protein sequence ID" value="MDM7855841.1"/>
    <property type="molecule type" value="Genomic_DNA"/>
</dbReference>
<dbReference type="Pfam" id="PF22677">
    <property type="entry name" value="Ble-like_N"/>
    <property type="match status" value="1"/>
</dbReference>
<accession>A0ABT7SI74</accession>
<name>A0ABT7SI74_9CELL</name>
<keyword evidence="3" id="KW-1185">Reference proteome</keyword>
<dbReference type="PANTHER" id="PTHR36503">
    <property type="entry name" value="BLR2520 PROTEIN"/>
    <property type="match status" value="1"/>
</dbReference>
<dbReference type="InterPro" id="IPR037523">
    <property type="entry name" value="VOC_core"/>
</dbReference>
<evidence type="ECO:0000313" key="3">
    <source>
        <dbReference type="Proteomes" id="UP001529338"/>
    </source>
</evidence>